<dbReference type="PROSITE" id="PS50158">
    <property type="entry name" value="ZF_CCHC"/>
    <property type="match status" value="1"/>
</dbReference>
<dbReference type="AlphaFoldDB" id="A0A147BAM1"/>
<accession>A0A147BAM1</accession>
<reference evidence="4" key="1">
    <citation type="journal article" date="2018" name="PLoS Negl. Trop. Dis.">
        <title>Sialome diversity of ticks revealed by RNAseq of single tick salivary glands.</title>
        <authorList>
            <person name="Perner J."/>
            <person name="Kropackova S."/>
            <person name="Kopacek P."/>
            <person name="Ribeiro J.M."/>
        </authorList>
    </citation>
    <scope>NUCLEOTIDE SEQUENCE</scope>
    <source>
        <strain evidence="4">Siblings of single egg batch collected in Ceske Budejovice</strain>
        <tissue evidence="4">Salivary glands</tissue>
    </source>
</reference>
<keyword evidence="1" id="KW-0862">Zinc</keyword>
<keyword evidence="1" id="KW-0479">Metal-binding</keyword>
<evidence type="ECO:0000313" key="4">
    <source>
        <dbReference type="EMBL" id="JAR87829.1"/>
    </source>
</evidence>
<evidence type="ECO:0000256" key="1">
    <source>
        <dbReference type="PROSITE-ProRule" id="PRU00047"/>
    </source>
</evidence>
<dbReference type="Gene3D" id="4.10.60.10">
    <property type="entry name" value="Zinc finger, CCHC-type"/>
    <property type="match status" value="1"/>
</dbReference>
<evidence type="ECO:0000259" key="3">
    <source>
        <dbReference type="PROSITE" id="PS50158"/>
    </source>
</evidence>
<feature type="region of interest" description="Disordered" evidence="2">
    <location>
        <begin position="1"/>
        <end position="25"/>
    </location>
</feature>
<organism evidence="4">
    <name type="scientific">Ixodes ricinus</name>
    <name type="common">Common tick</name>
    <name type="synonym">Acarus ricinus</name>
    <dbReference type="NCBI Taxonomy" id="34613"/>
    <lineage>
        <taxon>Eukaryota</taxon>
        <taxon>Metazoa</taxon>
        <taxon>Ecdysozoa</taxon>
        <taxon>Arthropoda</taxon>
        <taxon>Chelicerata</taxon>
        <taxon>Arachnida</taxon>
        <taxon>Acari</taxon>
        <taxon>Parasitiformes</taxon>
        <taxon>Ixodida</taxon>
        <taxon>Ixodoidea</taxon>
        <taxon>Ixodidae</taxon>
        <taxon>Ixodinae</taxon>
        <taxon>Ixodes</taxon>
    </lineage>
</organism>
<feature type="non-terminal residue" evidence="4">
    <location>
        <position position="1"/>
    </location>
</feature>
<keyword evidence="1" id="KW-0863">Zinc-finger</keyword>
<feature type="region of interest" description="Disordered" evidence="2">
    <location>
        <begin position="288"/>
        <end position="374"/>
    </location>
</feature>
<dbReference type="InterPro" id="IPR036875">
    <property type="entry name" value="Znf_CCHC_sf"/>
</dbReference>
<name>A0A147BAM1_IXORI</name>
<sequence length="427" mass="47580">DDEEISVNDHPEKMEETEAGEDSEFTLVQHRRQRTTGVPFLLTPVQEDKRLQQQNPLKLSAEVETLAGAPIVRHRFTARGGLLLDVSEVPTVHRLLKVHSLCGIPVQATIPKAYLQNFGLIKGVPKWYTDNDLNEILGPTGVIAARRLYQRREIATDVAQPTDRVVLTFRPNTERPDKINLGFTRHEVTEYIEAPPRCFNCQALGHIAKYCKGTTKCKRCGEPHSSKECPGTLPTKCANCLGDHPASYANCKVRLATLSRKKSFIHGPKLAETQRELLEAQEYPALQKETTHADRSHAQAGRKNQPKKDSSKRDTSRSMNIPSKRSPSTDKENSGKSDAKKDQQEIIQTRPKRNLAYSDVLSGRRVSEEPAQEPATSTDSIIGFIFSALRSTIAQMPASTLKTILQGMMLFETTIVGIVKNSQHSDA</sequence>
<dbReference type="InterPro" id="IPR001878">
    <property type="entry name" value="Znf_CCHC"/>
</dbReference>
<feature type="compositionally biased region" description="Basic and acidic residues" evidence="2">
    <location>
        <begin position="306"/>
        <end position="316"/>
    </location>
</feature>
<evidence type="ECO:0000256" key="2">
    <source>
        <dbReference type="SAM" id="MobiDB-lite"/>
    </source>
</evidence>
<dbReference type="SUPFAM" id="SSF57756">
    <property type="entry name" value="Retrovirus zinc finger-like domains"/>
    <property type="match status" value="1"/>
</dbReference>
<proteinExistence type="predicted"/>
<feature type="compositionally biased region" description="Basic and acidic residues" evidence="2">
    <location>
        <begin position="327"/>
        <end position="344"/>
    </location>
</feature>
<dbReference type="GO" id="GO:0003676">
    <property type="term" value="F:nucleic acid binding"/>
    <property type="evidence" value="ECO:0007669"/>
    <property type="project" value="InterPro"/>
</dbReference>
<feature type="compositionally biased region" description="Basic and acidic residues" evidence="2">
    <location>
        <begin position="7"/>
        <end position="16"/>
    </location>
</feature>
<dbReference type="SMART" id="SM00343">
    <property type="entry name" value="ZnF_C2HC"/>
    <property type="match status" value="2"/>
</dbReference>
<protein>
    <submittedName>
        <fullName evidence="4">Putative tick transposon</fullName>
    </submittedName>
</protein>
<dbReference type="EMBL" id="GEGO01007575">
    <property type="protein sequence ID" value="JAR87829.1"/>
    <property type="molecule type" value="Transcribed_RNA"/>
</dbReference>
<dbReference type="GO" id="GO:0008270">
    <property type="term" value="F:zinc ion binding"/>
    <property type="evidence" value="ECO:0007669"/>
    <property type="project" value="UniProtKB-KW"/>
</dbReference>
<feature type="domain" description="CCHC-type" evidence="3">
    <location>
        <begin position="197"/>
        <end position="212"/>
    </location>
</feature>